<organism evidence="4 5">
    <name type="scientific">Nonomuraea guangzhouensis</name>
    <dbReference type="NCBI Taxonomy" id="1291555"/>
    <lineage>
        <taxon>Bacteria</taxon>
        <taxon>Bacillati</taxon>
        <taxon>Actinomycetota</taxon>
        <taxon>Actinomycetes</taxon>
        <taxon>Streptosporangiales</taxon>
        <taxon>Streptosporangiaceae</taxon>
        <taxon>Nonomuraea</taxon>
    </lineage>
</organism>
<dbReference type="CDD" id="cd06170">
    <property type="entry name" value="LuxR_C_like"/>
    <property type="match status" value="1"/>
</dbReference>
<dbReference type="InterPro" id="IPR041664">
    <property type="entry name" value="AAA_16"/>
</dbReference>
<gene>
    <name evidence="4" type="ORF">ACFSJ0_29750</name>
</gene>
<dbReference type="InterPro" id="IPR027417">
    <property type="entry name" value="P-loop_NTPase"/>
</dbReference>
<dbReference type="InterPro" id="IPR011990">
    <property type="entry name" value="TPR-like_helical_dom_sf"/>
</dbReference>
<dbReference type="InterPro" id="IPR000792">
    <property type="entry name" value="Tscrpt_reg_LuxR_C"/>
</dbReference>
<protein>
    <submittedName>
        <fullName evidence="4">AAA family ATPase</fullName>
    </submittedName>
</protein>
<evidence type="ECO:0000259" key="3">
    <source>
        <dbReference type="PROSITE" id="PS50043"/>
    </source>
</evidence>
<accession>A0ABW4GG96</accession>
<dbReference type="EMBL" id="JBHUCM010000025">
    <property type="protein sequence ID" value="MFD1541271.1"/>
    <property type="molecule type" value="Genomic_DNA"/>
</dbReference>
<comment type="caution">
    <text evidence="4">The sequence shown here is derived from an EMBL/GenBank/DDBJ whole genome shotgun (WGS) entry which is preliminary data.</text>
</comment>
<proteinExistence type="predicted"/>
<dbReference type="PROSITE" id="PS00622">
    <property type="entry name" value="HTH_LUXR_1"/>
    <property type="match status" value="1"/>
</dbReference>
<dbReference type="Gene3D" id="1.10.10.10">
    <property type="entry name" value="Winged helix-like DNA-binding domain superfamily/Winged helix DNA-binding domain"/>
    <property type="match status" value="1"/>
</dbReference>
<dbReference type="Proteomes" id="UP001597097">
    <property type="component" value="Unassembled WGS sequence"/>
</dbReference>
<dbReference type="Gene3D" id="1.25.40.10">
    <property type="entry name" value="Tetratricopeptide repeat domain"/>
    <property type="match status" value="2"/>
</dbReference>
<dbReference type="SUPFAM" id="SSF48452">
    <property type="entry name" value="TPR-like"/>
    <property type="match status" value="1"/>
</dbReference>
<dbReference type="InterPro" id="IPR036388">
    <property type="entry name" value="WH-like_DNA-bd_sf"/>
</dbReference>
<keyword evidence="5" id="KW-1185">Reference proteome</keyword>
<evidence type="ECO:0000313" key="5">
    <source>
        <dbReference type="Proteomes" id="UP001597097"/>
    </source>
</evidence>
<dbReference type="PANTHER" id="PTHR16305">
    <property type="entry name" value="TESTICULAR SOLUBLE ADENYLYL CYCLASE"/>
    <property type="match status" value="1"/>
</dbReference>
<name>A0ABW4GG96_9ACTN</name>
<dbReference type="PANTHER" id="PTHR16305:SF35">
    <property type="entry name" value="TRANSCRIPTIONAL ACTIVATOR DOMAIN"/>
    <property type="match status" value="1"/>
</dbReference>
<dbReference type="SUPFAM" id="SSF46894">
    <property type="entry name" value="C-terminal effector domain of the bipartite response regulators"/>
    <property type="match status" value="1"/>
</dbReference>
<keyword evidence="1" id="KW-0547">Nucleotide-binding</keyword>
<reference evidence="5" key="1">
    <citation type="journal article" date="2019" name="Int. J. Syst. Evol. Microbiol.">
        <title>The Global Catalogue of Microorganisms (GCM) 10K type strain sequencing project: providing services to taxonomists for standard genome sequencing and annotation.</title>
        <authorList>
            <consortium name="The Broad Institute Genomics Platform"/>
            <consortium name="The Broad Institute Genome Sequencing Center for Infectious Disease"/>
            <person name="Wu L."/>
            <person name="Ma J."/>
        </authorList>
    </citation>
    <scope>NUCLEOTIDE SEQUENCE [LARGE SCALE GENOMIC DNA]</scope>
    <source>
        <strain evidence="5">CGMCC 1.15399</strain>
    </source>
</reference>
<dbReference type="SMART" id="SM00421">
    <property type="entry name" value="HTH_LUXR"/>
    <property type="match status" value="1"/>
</dbReference>
<dbReference type="SUPFAM" id="SSF52540">
    <property type="entry name" value="P-loop containing nucleoside triphosphate hydrolases"/>
    <property type="match status" value="1"/>
</dbReference>
<dbReference type="PRINTS" id="PR00038">
    <property type="entry name" value="HTHLUXR"/>
</dbReference>
<dbReference type="RefSeq" id="WP_378623117.1">
    <property type="nucleotide sequence ID" value="NZ_JBHUCM010000025.1"/>
</dbReference>
<sequence length="865" mass="92478">MWEREREWRHVDSLLRTVGGGAGGTLLVDGEPGAGRTRLLAEAADAAAERHLTVVRGSPEDMGELIPCGMLFQALDLRFEPAAGDDAGASRTRTLERLRAGFEERATRPMLAVLDDLHGADPMTLMVLRALHHVLAPRPIGWLLSRSTVLEHGRAAFLFDLLEREGAARVELEPLSPQAAAGLMTEALGVPPDPATLAWVVGAAGGNPLLINELLAGLRDEGLLGALIDGAGLPHAHVPHRLRMVVRRWIDTLSTGARNLVETVAVLGRSFSPEQAASLLGITPAALLPLVEESMAAGILTADAHGLTFRHELVRLVVATRIPRPVRHALLDQFGVRARSLPVSRPPAGAGLGHVVALLDTAIAEGRLQEAEQLVKESLADSDSVNGVVELRGVLADILYLTGRIEEALREAETVLAVPDLPGQVRDRAILVRLYALAHRPDSGSSVRAYAHEVMEGAARHGPGATVAALVALAVTEWDEGRLSTALAFAEDARRLAGTGESGVHHYDALLVSAALLMDIHRLDEALAILREARADMSAHGHLAWLADVSALEARAELAAGRFDSAVTEAERALDLATALGTPLSVMGANAVLATVALRRGDLRAATRYVMEGAGGPLDGQTRHALLTAQVAEVRDGPLSAMTLLAGLPGPRGRQRSMLTMEPSAGAWMVRIALATDDRPAAEAVLATAEALSRANPEFATLVASAAHARGLLDGDRDALTRAAEQTDDLWARASAAEDLGVLLVAAGRHEDAAGHLDRALAIYQDIGSARDSARVRRRLRGMGVRHRHWSYAQRPVTGWESLTETERNISLLVADGWTNRQIAEQTFISVHTVAFHLRHVYRKLQINSRIELVRLVVTQGRAET</sequence>
<dbReference type="Pfam" id="PF13191">
    <property type="entry name" value="AAA_16"/>
    <property type="match status" value="1"/>
</dbReference>
<dbReference type="Pfam" id="PF00196">
    <property type="entry name" value="GerE"/>
    <property type="match status" value="1"/>
</dbReference>
<evidence type="ECO:0000256" key="1">
    <source>
        <dbReference type="ARBA" id="ARBA00022741"/>
    </source>
</evidence>
<evidence type="ECO:0000256" key="2">
    <source>
        <dbReference type="ARBA" id="ARBA00022840"/>
    </source>
</evidence>
<keyword evidence="2" id="KW-0067">ATP-binding</keyword>
<feature type="domain" description="HTH luxR-type" evidence="3">
    <location>
        <begin position="796"/>
        <end position="861"/>
    </location>
</feature>
<evidence type="ECO:0000313" key="4">
    <source>
        <dbReference type="EMBL" id="MFD1541271.1"/>
    </source>
</evidence>
<dbReference type="InterPro" id="IPR016032">
    <property type="entry name" value="Sig_transdc_resp-reg_C-effctor"/>
</dbReference>
<dbReference type="PROSITE" id="PS50043">
    <property type="entry name" value="HTH_LUXR_2"/>
    <property type="match status" value="1"/>
</dbReference>